<dbReference type="GO" id="GO:0000011">
    <property type="term" value="P:vacuole inheritance"/>
    <property type="evidence" value="ECO:0007669"/>
    <property type="project" value="UniProtKB-ARBA"/>
</dbReference>
<keyword evidence="4" id="KW-0808">Transferase</keyword>
<evidence type="ECO:0000259" key="12">
    <source>
        <dbReference type="PROSITE" id="PS50011"/>
    </source>
</evidence>
<organism evidence="13 14">
    <name type="scientific">Ajellomyces capsulatus</name>
    <name type="common">Darling's disease fungus</name>
    <name type="synonym">Histoplasma capsulatum</name>
    <dbReference type="NCBI Taxonomy" id="5037"/>
    <lineage>
        <taxon>Eukaryota</taxon>
        <taxon>Fungi</taxon>
        <taxon>Dikarya</taxon>
        <taxon>Ascomycota</taxon>
        <taxon>Pezizomycotina</taxon>
        <taxon>Eurotiomycetes</taxon>
        <taxon>Eurotiomycetidae</taxon>
        <taxon>Onygenales</taxon>
        <taxon>Ajellomycetaceae</taxon>
        <taxon>Histoplasma</taxon>
    </lineage>
</organism>
<dbReference type="GO" id="GO:0045033">
    <property type="term" value="P:peroxisome inheritance"/>
    <property type="evidence" value="ECO:0007669"/>
    <property type="project" value="UniProtKB-ARBA"/>
</dbReference>
<evidence type="ECO:0000256" key="10">
    <source>
        <dbReference type="PROSITE-ProRule" id="PRU10141"/>
    </source>
</evidence>
<dbReference type="Gene3D" id="1.10.510.10">
    <property type="entry name" value="Transferase(Phosphotransferase) domain 1"/>
    <property type="match status" value="1"/>
</dbReference>
<evidence type="ECO:0000256" key="5">
    <source>
        <dbReference type="ARBA" id="ARBA00022741"/>
    </source>
</evidence>
<feature type="binding site" evidence="10">
    <location>
        <position position="334"/>
    </location>
    <ligand>
        <name>ATP</name>
        <dbReference type="ChEBI" id="CHEBI:30616"/>
    </ligand>
</feature>
<gene>
    <name evidence="13" type="ORF">I7I52_08952</name>
</gene>
<feature type="compositionally biased region" description="Polar residues" evidence="11">
    <location>
        <begin position="790"/>
        <end position="811"/>
    </location>
</feature>
<feature type="compositionally biased region" description="Polar residues" evidence="11">
    <location>
        <begin position="690"/>
        <end position="728"/>
    </location>
</feature>
<dbReference type="SUPFAM" id="SSF56112">
    <property type="entry name" value="Protein kinase-like (PK-like)"/>
    <property type="match status" value="1"/>
</dbReference>
<name>A0A8H8D3V3_AJECA</name>
<feature type="compositionally biased region" description="Low complexity" evidence="11">
    <location>
        <begin position="905"/>
        <end position="916"/>
    </location>
</feature>
<comment type="catalytic activity">
    <reaction evidence="8">
        <text>L-threonyl-[protein] + ATP = O-phospho-L-threonyl-[protein] + ADP + H(+)</text>
        <dbReference type="Rhea" id="RHEA:46608"/>
        <dbReference type="Rhea" id="RHEA-COMP:11060"/>
        <dbReference type="Rhea" id="RHEA-COMP:11605"/>
        <dbReference type="ChEBI" id="CHEBI:15378"/>
        <dbReference type="ChEBI" id="CHEBI:30013"/>
        <dbReference type="ChEBI" id="CHEBI:30616"/>
        <dbReference type="ChEBI" id="CHEBI:61977"/>
        <dbReference type="ChEBI" id="CHEBI:456216"/>
        <dbReference type="EC" id="2.7.11.1"/>
    </reaction>
</comment>
<evidence type="ECO:0000256" key="3">
    <source>
        <dbReference type="ARBA" id="ARBA00022553"/>
    </source>
</evidence>
<evidence type="ECO:0000313" key="13">
    <source>
        <dbReference type="EMBL" id="KAG5298848.1"/>
    </source>
</evidence>
<feature type="region of interest" description="Disordered" evidence="11">
    <location>
        <begin position="1"/>
        <end position="298"/>
    </location>
</feature>
<evidence type="ECO:0000256" key="2">
    <source>
        <dbReference type="ARBA" id="ARBA00022527"/>
    </source>
</evidence>
<evidence type="ECO:0000256" key="6">
    <source>
        <dbReference type="ARBA" id="ARBA00022777"/>
    </source>
</evidence>
<feature type="compositionally biased region" description="Low complexity" evidence="11">
    <location>
        <begin position="121"/>
        <end position="140"/>
    </location>
</feature>
<accession>A0A8H8D3V3</accession>
<dbReference type="EC" id="2.7.11.1" evidence="1"/>
<feature type="compositionally biased region" description="Polar residues" evidence="11">
    <location>
        <begin position="83"/>
        <end position="107"/>
    </location>
</feature>
<feature type="region of interest" description="Disordered" evidence="11">
    <location>
        <begin position="1003"/>
        <end position="1039"/>
    </location>
</feature>
<dbReference type="VEuPathDB" id="FungiDB:I7I52_08952"/>
<keyword evidence="3" id="KW-0597">Phosphoprotein</keyword>
<dbReference type="PANTHER" id="PTHR24346:SF110">
    <property type="entry name" value="NON-SPECIFIC SERINE_THREONINE PROTEIN KINASE"/>
    <property type="match status" value="1"/>
</dbReference>
<comment type="catalytic activity">
    <reaction evidence="9">
        <text>L-seryl-[protein] + ATP = O-phospho-L-seryl-[protein] + ADP + H(+)</text>
        <dbReference type="Rhea" id="RHEA:17989"/>
        <dbReference type="Rhea" id="RHEA-COMP:9863"/>
        <dbReference type="Rhea" id="RHEA-COMP:11604"/>
        <dbReference type="ChEBI" id="CHEBI:15378"/>
        <dbReference type="ChEBI" id="CHEBI:29999"/>
        <dbReference type="ChEBI" id="CHEBI:30616"/>
        <dbReference type="ChEBI" id="CHEBI:83421"/>
        <dbReference type="ChEBI" id="CHEBI:456216"/>
        <dbReference type="EC" id="2.7.11.1"/>
    </reaction>
</comment>
<feature type="compositionally biased region" description="Polar residues" evidence="11">
    <location>
        <begin position="65"/>
        <end position="75"/>
    </location>
</feature>
<feature type="region of interest" description="Disordered" evidence="11">
    <location>
        <begin position="624"/>
        <end position="775"/>
    </location>
</feature>
<feature type="compositionally biased region" description="Basic and acidic residues" evidence="11">
    <location>
        <begin position="1158"/>
        <end position="1171"/>
    </location>
</feature>
<feature type="compositionally biased region" description="Low complexity" evidence="11">
    <location>
        <begin position="729"/>
        <end position="746"/>
    </location>
</feature>
<keyword evidence="5 10" id="KW-0547">Nucleotide-binding</keyword>
<dbReference type="Pfam" id="PF00069">
    <property type="entry name" value="Pkinase"/>
    <property type="match status" value="1"/>
</dbReference>
<dbReference type="PROSITE" id="PS50011">
    <property type="entry name" value="PROTEIN_KINASE_DOM"/>
    <property type="match status" value="1"/>
</dbReference>
<feature type="compositionally biased region" description="Polar residues" evidence="11">
    <location>
        <begin position="848"/>
        <end position="886"/>
    </location>
</feature>
<feature type="domain" description="Protein kinase" evidence="12">
    <location>
        <begin position="305"/>
        <end position="599"/>
    </location>
</feature>
<dbReference type="FunFam" id="3.30.200.20:FF:000003">
    <property type="entry name" value="Non-specific serine/threonine protein kinase"/>
    <property type="match status" value="1"/>
</dbReference>
<dbReference type="InterPro" id="IPR011009">
    <property type="entry name" value="Kinase-like_dom_sf"/>
</dbReference>
<feature type="region of interest" description="Disordered" evidence="11">
    <location>
        <begin position="790"/>
        <end position="974"/>
    </location>
</feature>
<feature type="compositionally biased region" description="Basic and acidic residues" evidence="11">
    <location>
        <begin position="938"/>
        <end position="948"/>
    </location>
</feature>
<dbReference type="FunFam" id="1.10.510.10:FF:000397">
    <property type="entry name" value="Serine/threonine-protein kinase KIN4"/>
    <property type="match status" value="1"/>
</dbReference>
<keyword evidence="6 13" id="KW-0418">Kinase</keyword>
<dbReference type="PROSITE" id="PS00107">
    <property type="entry name" value="PROTEIN_KINASE_ATP"/>
    <property type="match status" value="1"/>
</dbReference>
<feature type="compositionally biased region" description="Polar residues" evidence="11">
    <location>
        <begin position="1"/>
        <end position="26"/>
    </location>
</feature>
<dbReference type="InterPro" id="IPR017441">
    <property type="entry name" value="Protein_kinase_ATP_BS"/>
</dbReference>
<dbReference type="GO" id="GO:0035556">
    <property type="term" value="P:intracellular signal transduction"/>
    <property type="evidence" value="ECO:0007669"/>
    <property type="project" value="TreeGrafter"/>
</dbReference>
<evidence type="ECO:0000256" key="8">
    <source>
        <dbReference type="ARBA" id="ARBA00047899"/>
    </source>
</evidence>
<evidence type="ECO:0000256" key="1">
    <source>
        <dbReference type="ARBA" id="ARBA00012513"/>
    </source>
</evidence>
<evidence type="ECO:0000313" key="14">
    <source>
        <dbReference type="Proteomes" id="UP000670092"/>
    </source>
</evidence>
<dbReference type="OrthoDB" id="193931at2759"/>
<comment type="caution">
    <text evidence="13">The sequence shown here is derived from an EMBL/GenBank/DDBJ whole genome shotgun (WGS) entry which is preliminary data.</text>
</comment>
<dbReference type="GO" id="GO:0005737">
    <property type="term" value="C:cytoplasm"/>
    <property type="evidence" value="ECO:0007669"/>
    <property type="project" value="TreeGrafter"/>
</dbReference>
<feature type="compositionally biased region" description="Basic and acidic residues" evidence="11">
    <location>
        <begin position="957"/>
        <end position="967"/>
    </location>
</feature>
<dbReference type="EMBL" id="JAEVHI010000002">
    <property type="protein sequence ID" value="KAG5298848.1"/>
    <property type="molecule type" value="Genomic_DNA"/>
</dbReference>
<dbReference type="PANTHER" id="PTHR24346">
    <property type="entry name" value="MAP/MICROTUBULE AFFINITY-REGULATING KINASE"/>
    <property type="match status" value="1"/>
</dbReference>
<dbReference type="InterPro" id="IPR008271">
    <property type="entry name" value="Ser/Thr_kinase_AS"/>
</dbReference>
<dbReference type="Proteomes" id="UP000670092">
    <property type="component" value="Unassembled WGS sequence"/>
</dbReference>
<evidence type="ECO:0000256" key="4">
    <source>
        <dbReference type="ARBA" id="ARBA00022679"/>
    </source>
</evidence>
<feature type="compositionally biased region" description="Basic and acidic residues" evidence="11">
    <location>
        <begin position="152"/>
        <end position="175"/>
    </location>
</feature>
<dbReference type="PROSITE" id="PS00108">
    <property type="entry name" value="PROTEIN_KINASE_ST"/>
    <property type="match status" value="1"/>
</dbReference>
<sequence length="1198" mass="131209">MSSAMQTVCQHSTTQSPSQYASTGSPRQPLREPSVGPRQSSRHQTDHAGALNPPASPDQFYSPPSAVTSTMNSPQHLPLPPSTRGSPITPTPGQASSSTRPRPTPTLSDGPGSPPIPPPRTSSNQRSRTSSTAPSANTSTERVANSKHSRRRGDGARDRGDRDHAQTNGRDKANDDAESSAVKRRKCPHSPDVPQRAASTREPRDHTSPSAMESRSEATMGPTSIPTGADKEPSTVVNRMVITDPAVDNAREKERQAEAQPDPETLSGLGLVSSEGVDDGGRGARSRHDYSNSSSRRKETTFGDYVLGQTIGEGEFGKVKLGWKKDGSVQVAIKLLRRESLGNNPSRLPKIYREISILKELSHPNIVRLHEMAETDRHIGIVLEYASGGELFDYILNHRYLKDNPARRLFAQLVSGVGYLHKKGIVHRDLKLENLMLDRNRNIIITDFGFANTFDPTDELGEEIEYNLTNREFVKRMKLDRPNAKGLRRGDLMQTSCGSPCYAAPELVVTDSLYTGRKVDVWSCGVILYAMLAGYLPFDDDPANPEGDNINLLYKYIVTTPLTFPEYVTPHARDLLRRILVPDPRKRADLFEVARHSWLAEYAHVVSHITSNTTNVADIANTTVPAEDQQETPSLARSASVREPPKTQHHSNASPVGGLSHHTGKISQEDEKPKARDAKRRTVQVEYVPPQSQTARGDSTTASSPLSPISGPAGSSQVQPKFNNQEPPTSSTEGAAAATTTAASRSKPLPKDPPVNTHSTSHNTTDRLQGRPHSQYGNLAQSISDLTGTYSGIQGTLPQTTRPRTGGSLASTGAGRYDSRLPSRGSYSQPAAPAVATTNVQGRLAQPKNATAYSISPPTTQQPAESSIDQPSTNLDYSVAQQQEAQTKSHKRSSTVSSIGEKLFGRSGSIFGGRSSQHGQRPNKRYPPTSMKEPIVSDEPRASMDSRRSISHPFHRKLVDSSQEHTTKQRRFSLLPASFSMKNFSSSKETPPAADSHMAQVNDFLHPPMSQGHQQQPQQVSTSNATSHSHHPTAGHHTQVEQGLTNANDQLDMMNYSAQIDQQFATLHAESDPQHQRNPYGSPHIAAEQYYQEEPHANSSSARYLTEPQNSGYTEQFMPSYPEGYNPGHNNDNGSRQSIQPNHQSGRVSNVLQKNNRKFADAYEYEKDPSHHSGSSGAARRVMDFFRRRGKYRAGDHQ</sequence>
<keyword evidence="2" id="KW-0723">Serine/threonine-protein kinase</keyword>
<keyword evidence="7 10" id="KW-0067">ATP-binding</keyword>
<dbReference type="GO" id="GO:0004674">
    <property type="term" value="F:protein serine/threonine kinase activity"/>
    <property type="evidence" value="ECO:0007669"/>
    <property type="project" value="UniProtKB-KW"/>
</dbReference>
<feature type="compositionally biased region" description="Basic and acidic residues" evidence="11">
    <location>
        <begin position="279"/>
        <end position="298"/>
    </location>
</feature>
<protein>
    <recommendedName>
        <fullName evidence="1">non-specific serine/threonine protein kinase</fullName>
        <ecNumber evidence="1">2.7.11.1</ecNumber>
    </recommendedName>
</protein>
<evidence type="ECO:0000256" key="7">
    <source>
        <dbReference type="ARBA" id="ARBA00022840"/>
    </source>
</evidence>
<dbReference type="SMART" id="SM00220">
    <property type="entry name" value="S_TKc"/>
    <property type="match status" value="1"/>
</dbReference>
<proteinExistence type="predicted"/>
<dbReference type="AlphaFoldDB" id="A0A8H8D3V3"/>
<dbReference type="InterPro" id="IPR000719">
    <property type="entry name" value="Prot_kinase_dom"/>
</dbReference>
<dbReference type="GO" id="GO:0005524">
    <property type="term" value="F:ATP binding"/>
    <property type="evidence" value="ECO:0007669"/>
    <property type="project" value="UniProtKB-UniRule"/>
</dbReference>
<feature type="compositionally biased region" description="Basic and acidic residues" evidence="11">
    <location>
        <begin position="667"/>
        <end position="676"/>
    </location>
</feature>
<reference evidence="13 14" key="1">
    <citation type="submission" date="2021-01" db="EMBL/GenBank/DDBJ databases">
        <title>Chromosome-level genome assembly of a human fungal pathogen reveals clustering of transcriptionally co-regulated genes.</title>
        <authorList>
            <person name="Voorhies M."/>
            <person name="Cohen S."/>
            <person name="Shea T.P."/>
            <person name="Petrus S."/>
            <person name="Munoz J.F."/>
            <person name="Poplawski S."/>
            <person name="Goldman W.E."/>
            <person name="Michael T."/>
            <person name="Cuomo C.A."/>
            <person name="Sil A."/>
            <person name="Beyhan S."/>
        </authorList>
    </citation>
    <scope>NUCLEOTIDE SEQUENCE [LARGE SCALE GENOMIC DNA]</scope>
    <source>
        <strain evidence="13 14">G184AR</strain>
    </source>
</reference>
<evidence type="ECO:0000256" key="9">
    <source>
        <dbReference type="ARBA" id="ARBA00048679"/>
    </source>
</evidence>
<evidence type="ECO:0000256" key="11">
    <source>
        <dbReference type="SAM" id="MobiDB-lite"/>
    </source>
</evidence>
<feature type="compositionally biased region" description="Polar residues" evidence="11">
    <location>
        <begin position="1128"/>
        <end position="1154"/>
    </location>
</feature>
<feature type="region of interest" description="Disordered" evidence="11">
    <location>
        <begin position="1112"/>
        <end position="1182"/>
    </location>
</feature>